<keyword evidence="2" id="KW-1185">Reference proteome</keyword>
<accession>A0ABQ6Z2Y3</accession>
<evidence type="ECO:0000313" key="2">
    <source>
        <dbReference type="Proteomes" id="UP000782705"/>
    </source>
</evidence>
<proteinExistence type="predicted"/>
<sequence>MKVIFETDDEQLKVLLRSTFFKELVDILNKQSQPTLRQLKTMLGEKIDKRLGQLIKHGIVQRENHRYSLGFPVLEFDERVISVWIERILSEIDEASQVVLLAKLVKRDELIYGIPSDQTFSYTHVVTNGELTILSLSQEEWVLTLPAYFNYLRTDESQQVFSEVQRLIGDVNIQYYLDQIQVILEKIDNGRKLQPSVFLESLEKFGIVDDSLVLLSPVTTEKWEPYWLEEFLQLSEGIQRAILGGVLQQLGKTSLTLIQFEEQLF</sequence>
<evidence type="ECO:0008006" key="3">
    <source>
        <dbReference type="Google" id="ProtNLM"/>
    </source>
</evidence>
<dbReference type="InterPro" id="IPR014924">
    <property type="entry name" value="DUF1803"/>
</dbReference>
<gene>
    <name evidence="1" type="ORF">BAU17_10770</name>
</gene>
<protein>
    <recommendedName>
        <fullName evidence="3">PaaX-like C-terminal domain-containing protein</fullName>
    </recommendedName>
</protein>
<dbReference type="Proteomes" id="UP000782705">
    <property type="component" value="Unassembled WGS sequence"/>
</dbReference>
<evidence type="ECO:0000313" key="1">
    <source>
        <dbReference type="EMBL" id="KAF1306164.1"/>
    </source>
</evidence>
<name>A0ABQ6Z2Y3_9ENTE</name>
<organism evidence="1 2">
    <name type="scientific">Candidatus Enterococcus willemsii</name>
    <dbReference type="NCBI Taxonomy" id="1857215"/>
    <lineage>
        <taxon>Bacteria</taxon>
        <taxon>Bacillati</taxon>
        <taxon>Bacillota</taxon>
        <taxon>Bacilli</taxon>
        <taxon>Lactobacillales</taxon>
        <taxon>Enterococcaceae</taxon>
        <taxon>Enterococcus</taxon>
    </lineage>
</organism>
<dbReference type="RefSeq" id="WP_161900778.1">
    <property type="nucleotide sequence ID" value="NZ_MAEL01000002.1"/>
</dbReference>
<comment type="caution">
    <text evidence="1">The sequence shown here is derived from an EMBL/GenBank/DDBJ whole genome shotgun (WGS) entry which is preliminary data.</text>
</comment>
<dbReference type="Pfam" id="PF08820">
    <property type="entry name" value="DUF1803"/>
    <property type="match status" value="1"/>
</dbReference>
<dbReference type="EMBL" id="MAEL01000002">
    <property type="protein sequence ID" value="KAF1306164.1"/>
    <property type="molecule type" value="Genomic_DNA"/>
</dbReference>
<reference evidence="1 2" key="1">
    <citation type="submission" date="2016-06" db="EMBL/GenBank/DDBJ databases">
        <title>Four novel species of enterococci isolated from chicken manure.</title>
        <authorList>
            <person name="Van Tyne D."/>
        </authorList>
    </citation>
    <scope>NUCLEOTIDE SEQUENCE [LARGE SCALE GENOMIC DNA]</scope>
    <source>
        <strain evidence="1 2">CU12B</strain>
    </source>
</reference>